<organism evidence="5">
    <name type="scientific">Rhodosorus marinus</name>
    <dbReference type="NCBI Taxonomy" id="101924"/>
    <lineage>
        <taxon>Eukaryota</taxon>
        <taxon>Rhodophyta</taxon>
        <taxon>Stylonematophyceae</taxon>
        <taxon>Stylonematales</taxon>
        <taxon>Stylonemataceae</taxon>
        <taxon>Rhodosorus</taxon>
    </lineage>
</organism>
<dbReference type="EMBL" id="HBHW01000629">
    <property type="protein sequence ID" value="CAE0032540.1"/>
    <property type="molecule type" value="Transcribed_RNA"/>
</dbReference>
<keyword evidence="2" id="KW-1133">Transmembrane helix</keyword>
<protein>
    <submittedName>
        <fullName evidence="5">Uncharacterized protein</fullName>
    </submittedName>
</protein>
<proteinExistence type="predicted"/>
<reference evidence="5" key="1">
    <citation type="submission" date="2021-01" db="EMBL/GenBank/DDBJ databases">
        <authorList>
            <person name="Corre E."/>
            <person name="Pelletier E."/>
            <person name="Niang G."/>
            <person name="Scheremetjew M."/>
            <person name="Finn R."/>
            <person name="Kale V."/>
            <person name="Holt S."/>
            <person name="Cochrane G."/>
            <person name="Meng A."/>
            <person name="Brown T."/>
            <person name="Cohen L."/>
        </authorList>
    </citation>
    <scope>NUCLEOTIDE SEQUENCE</scope>
    <source>
        <strain evidence="5">CCMP 769</strain>
    </source>
</reference>
<evidence type="ECO:0000256" key="1">
    <source>
        <dbReference type="SAM" id="MobiDB-lite"/>
    </source>
</evidence>
<feature type="compositionally biased region" description="Basic and acidic residues" evidence="1">
    <location>
        <begin position="36"/>
        <end position="60"/>
    </location>
</feature>
<feature type="region of interest" description="Disordered" evidence="1">
    <location>
        <begin position="36"/>
        <end position="303"/>
    </location>
</feature>
<evidence type="ECO:0000256" key="2">
    <source>
        <dbReference type="SAM" id="Phobius"/>
    </source>
</evidence>
<keyword evidence="3" id="KW-0732">Signal</keyword>
<evidence type="ECO:0000313" key="5">
    <source>
        <dbReference type="EMBL" id="CAE0032540.1"/>
    </source>
</evidence>
<evidence type="ECO:0000313" key="4">
    <source>
        <dbReference type="EMBL" id="CAE0032539.1"/>
    </source>
</evidence>
<feature type="region of interest" description="Disordered" evidence="1">
    <location>
        <begin position="497"/>
        <end position="524"/>
    </location>
</feature>
<keyword evidence="2" id="KW-0472">Membrane</keyword>
<feature type="chain" id="PRO_5036212092" evidence="3">
    <location>
        <begin position="25"/>
        <end position="524"/>
    </location>
</feature>
<dbReference type="EMBL" id="HBHW01000628">
    <property type="protein sequence ID" value="CAE0032539.1"/>
    <property type="molecule type" value="Transcribed_RNA"/>
</dbReference>
<feature type="compositionally biased region" description="Basic and acidic residues" evidence="1">
    <location>
        <begin position="72"/>
        <end position="85"/>
    </location>
</feature>
<sequence>MERRTGRLMSLVVVILVVSGLCIAAPLTGGMRHKVEHAPERKHMSENVKEAVGVKKEAAVETKAGTQRKHSPSSEKKSTGDHGKEAQLNSKSAKTSKDTVLPVSIRRERHSNGRVTRVSKTSKHGGEAVHEAVGAEVEEDDVEQADQDEAEETLEGDVEEVDNGDLQDGAEEEEAEAVDEEEEADASEGDEEEDADGEDEQVASAAEEDEPDEDNAEEDNAEEGNPEENNPEEDNPEEDNAEEDNPEQGEEEEAAENENAEAEAEEVADEEDQSYATEEESYSRDVEEEDYEPIDDVEEDNEPGYLIKEDNDYAQDLTIETSAHKQRTPTVTQVRVQLESNEVELQGRGFIGLPQLQCQYLDGDRRFLMTIAAKFYTNRLITCGLPSLEAYPRSFESSSKLFVQVANTKGHFSNVIKFDLSPARRRSFVGNLIMFVLICGVMVGVLLAVGLAYQRRQKRWYFEKSYKYANEFPSPTSDGLPMTKISNGLRHRANGLESPIHDKDVENGMQRGGTPPPETMEKTA</sequence>
<feature type="transmembrane region" description="Helical" evidence="2">
    <location>
        <begin position="432"/>
        <end position="453"/>
    </location>
</feature>
<dbReference type="AlphaFoldDB" id="A0A7S3E5J3"/>
<evidence type="ECO:0000256" key="3">
    <source>
        <dbReference type="SAM" id="SignalP"/>
    </source>
</evidence>
<gene>
    <name evidence="4" type="ORF">RMAR00112_LOCUS479</name>
    <name evidence="5" type="ORF">RMAR00112_LOCUS480</name>
</gene>
<keyword evidence="2" id="KW-0812">Transmembrane</keyword>
<feature type="signal peptide" evidence="3">
    <location>
        <begin position="1"/>
        <end position="24"/>
    </location>
</feature>
<accession>A0A7S3E5J3</accession>
<name>A0A7S3E5J3_9RHOD</name>
<feature type="compositionally biased region" description="Acidic residues" evidence="1">
    <location>
        <begin position="136"/>
        <end position="302"/>
    </location>
</feature>